<accession>A0ABR2T472</accession>
<evidence type="ECO:0000313" key="1">
    <source>
        <dbReference type="EMBL" id="KAK9031988.1"/>
    </source>
</evidence>
<evidence type="ECO:0008006" key="3">
    <source>
        <dbReference type="Google" id="ProtNLM"/>
    </source>
</evidence>
<evidence type="ECO:0000313" key="2">
    <source>
        <dbReference type="Proteomes" id="UP001396334"/>
    </source>
</evidence>
<dbReference type="EMBL" id="JBBPBN010000009">
    <property type="protein sequence ID" value="KAK9031988.1"/>
    <property type="molecule type" value="Genomic_DNA"/>
</dbReference>
<keyword evidence="2" id="KW-1185">Reference proteome</keyword>
<sequence>MSSYAGGSLIQWTGTHASKGPYMSCKSWLEDVQQVLDYSQFPFLWVIRWNVWNRRNRWVHQNQLIPTKLVSDYAQLIAAESQEAWESPCPLQQPRAAVRWEKPELGSIKVNMDGA</sequence>
<reference evidence="1 2" key="1">
    <citation type="journal article" date="2024" name="G3 (Bethesda)">
        <title>Genome assembly of Hibiscus sabdariffa L. provides insights into metabolisms of medicinal natural products.</title>
        <authorList>
            <person name="Kim T."/>
        </authorList>
    </citation>
    <scope>NUCLEOTIDE SEQUENCE [LARGE SCALE GENOMIC DNA]</scope>
    <source>
        <strain evidence="1">TK-2024</strain>
        <tissue evidence="1">Old leaves</tissue>
    </source>
</reference>
<dbReference type="Proteomes" id="UP001396334">
    <property type="component" value="Unassembled WGS sequence"/>
</dbReference>
<proteinExistence type="predicted"/>
<comment type="caution">
    <text evidence="1">The sequence shown here is derived from an EMBL/GenBank/DDBJ whole genome shotgun (WGS) entry which is preliminary data.</text>
</comment>
<gene>
    <name evidence="1" type="ORF">V6N11_056273</name>
</gene>
<protein>
    <recommendedName>
        <fullName evidence="3">RNase H type-1 domain-containing protein</fullName>
    </recommendedName>
</protein>
<name>A0ABR2T472_9ROSI</name>
<organism evidence="1 2">
    <name type="scientific">Hibiscus sabdariffa</name>
    <name type="common">roselle</name>
    <dbReference type="NCBI Taxonomy" id="183260"/>
    <lineage>
        <taxon>Eukaryota</taxon>
        <taxon>Viridiplantae</taxon>
        <taxon>Streptophyta</taxon>
        <taxon>Embryophyta</taxon>
        <taxon>Tracheophyta</taxon>
        <taxon>Spermatophyta</taxon>
        <taxon>Magnoliopsida</taxon>
        <taxon>eudicotyledons</taxon>
        <taxon>Gunneridae</taxon>
        <taxon>Pentapetalae</taxon>
        <taxon>rosids</taxon>
        <taxon>malvids</taxon>
        <taxon>Malvales</taxon>
        <taxon>Malvaceae</taxon>
        <taxon>Malvoideae</taxon>
        <taxon>Hibiscus</taxon>
    </lineage>
</organism>